<name>A0A975IGK0_9GAMM</name>
<dbReference type="InterPro" id="IPR002104">
    <property type="entry name" value="Integrase_catalytic"/>
</dbReference>
<keyword evidence="2" id="KW-0229">DNA integration</keyword>
<dbReference type="PROSITE" id="PS51898">
    <property type="entry name" value="TYR_RECOMBINASE"/>
    <property type="match status" value="1"/>
</dbReference>
<gene>
    <name evidence="9" type="ORF">J9260_13275</name>
</gene>
<dbReference type="Gene3D" id="1.10.150.130">
    <property type="match status" value="1"/>
</dbReference>
<feature type="region of interest" description="Disordered" evidence="6">
    <location>
        <begin position="12"/>
        <end position="39"/>
    </location>
</feature>
<evidence type="ECO:0000256" key="4">
    <source>
        <dbReference type="ARBA" id="ARBA00023172"/>
    </source>
</evidence>
<evidence type="ECO:0000313" key="10">
    <source>
        <dbReference type="Proteomes" id="UP000672009"/>
    </source>
</evidence>
<dbReference type="Pfam" id="PF22022">
    <property type="entry name" value="Phage_int_M"/>
    <property type="match status" value="1"/>
</dbReference>
<dbReference type="InterPro" id="IPR038488">
    <property type="entry name" value="Integrase_DNA-bd_sf"/>
</dbReference>
<dbReference type="Proteomes" id="UP000672009">
    <property type="component" value="Chromosome"/>
</dbReference>
<evidence type="ECO:0000256" key="2">
    <source>
        <dbReference type="ARBA" id="ARBA00022908"/>
    </source>
</evidence>
<dbReference type="GO" id="GO:0003677">
    <property type="term" value="F:DNA binding"/>
    <property type="evidence" value="ECO:0007669"/>
    <property type="project" value="UniProtKB-UniRule"/>
</dbReference>
<dbReference type="RefSeq" id="WP_210218208.1">
    <property type="nucleotide sequence ID" value="NZ_CP072793.1"/>
</dbReference>
<dbReference type="InterPro" id="IPR011010">
    <property type="entry name" value="DNA_brk_join_enz"/>
</dbReference>
<dbReference type="InterPro" id="IPR025166">
    <property type="entry name" value="Integrase_DNA_bind_dom"/>
</dbReference>
<dbReference type="PROSITE" id="PS51900">
    <property type="entry name" value="CB"/>
    <property type="match status" value="1"/>
</dbReference>
<dbReference type="KEGG" id="tun:J9260_13275"/>
<dbReference type="AlphaFoldDB" id="A0A975IGK0"/>
<organism evidence="9 10">
    <name type="scientific">Thiothrix unzii</name>
    <dbReference type="NCBI Taxonomy" id="111769"/>
    <lineage>
        <taxon>Bacteria</taxon>
        <taxon>Pseudomonadati</taxon>
        <taxon>Pseudomonadota</taxon>
        <taxon>Gammaproteobacteria</taxon>
        <taxon>Thiotrichales</taxon>
        <taxon>Thiotrichaceae</taxon>
        <taxon>Thiothrix</taxon>
    </lineage>
</organism>
<dbReference type="Pfam" id="PF13356">
    <property type="entry name" value="Arm-DNA-bind_3"/>
    <property type="match status" value="1"/>
</dbReference>
<sequence>MVNAPNLRALSRKLTDTKVKASKPKPDGRPENLTDGGGLYLHVKTGTNGRKPGKFWRYNYRIEGRMKTLSIGVYPTVTLQLARERHDEARALLARGIDPAIYKKELQNANSEADSNTFEAVAREWFIKHLSDKSETHRTRTTSYLERDVFPFIGKRPITEITPRELISVIERISKRITHNTHIRVLGTIGQIFRYAFATGRATLDPTASLKGFFKQEEETQHFPALTTPTEVGRLLRAIDHYPGQFYSICALKLSALVMLRPGELIEAEWAEIDVEAQTWTIEVRRLKAKMSIKRNNDPKRKHIIPLSHQALAIFEELKQHSGGKKYVFQGMPHNHDNPMSRATVNMALRRMGFKGQMTAHGFRGMASTLLNQMRDKDGRRMWDADAIERQLTHQDHNVIRSAYNRADYLDERRDMLQSWADYLDELRATTGQVLTFKTKAV</sequence>
<dbReference type="InterPro" id="IPR010998">
    <property type="entry name" value="Integrase_recombinase_N"/>
</dbReference>
<reference evidence="9" key="1">
    <citation type="submission" date="2021-04" db="EMBL/GenBank/DDBJ databases">
        <title>Genomics, taxonomy and metabolism of representatives of sulfur bacteria of the genus Thiothrix: Thiothrix fructosivorans QT, Thiothrix unzii A1T and three new species, Thiothrix subterranea sp. nov., Thiothrix litoralis sp. nov. and 'Candidatus Thiothrix anitrata' sp. nov.</title>
        <authorList>
            <person name="Ravin N.V."/>
            <person name="Smolyakov D."/>
            <person name="Rudenko T.S."/>
            <person name="Mardanov A.V."/>
            <person name="Beletsky A.V."/>
            <person name="Markov N.D."/>
            <person name="Fomenkov A.I."/>
            <person name="Roberts R.J."/>
            <person name="Karnachuk O.V."/>
            <person name="Novikov A."/>
            <person name="Grabovich M.Y."/>
        </authorList>
    </citation>
    <scope>NUCLEOTIDE SEQUENCE</scope>
    <source>
        <strain evidence="9">A1</strain>
    </source>
</reference>
<keyword evidence="10" id="KW-1185">Reference proteome</keyword>
<dbReference type="SUPFAM" id="SSF56349">
    <property type="entry name" value="DNA breaking-rejoining enzymes"/>
    <property type="match status" value="1"/>
</dbReference>
<dbReference type="EMBL" id="CP072793">
    <property type="protein sequence ID" value="QTR52668.1"/>
    <property type="molecule type" value="Genomic_DNA"/>
</dbReference>
<evidence type="ECO:0000256" key="5">
    <source>
        <dbReference type="PROSITE-ProRule" id="PRU01248"/>
    </source>
</evidence>
<dbReference type="GO" id="GO:0006310">
    <property type="term" value="P:DNA recombination"/>
    <property type="evidence" value="ECO:0007669"/>
    <property type="project" value="UniProtKB-KW"/>
</dbReference>
<keyword evidence="4" id="KW-0233">DNA recombination</keyword>
<keyword evidence="3 5" id="KW-0238">DNA-binding</keyword>
<evidence type="ECO:0000256" key="6">
    <source>
        <dbReference type="SAM" id="MobiDB-lite"/>
    </source>
</evidence>
<dbReference type="CDD" id="cd00801">
    <property type="entry name" value="INT_P4_C"/>
    <property type="match status" value="1"/>
</dbReference>
<evidence type="ECO:0000313" key="9">
    <source>
        <dbReference type="EMBL" id="QTR52668.1"/>
    </source>
</evidence>
<dbReference type="Gene3D" id="3.30.160.390">
    <property type="entry name" value="Integrase, DNA-binding domain"/>
    <property type="match status" value="1"/>
</dbReference>
<evidence type="ECO:0000256" key="3">
    <source>
        <dbReference type="ARBA" id="ARBA00023125"/>
    </source>
</evidence>
<dbReference type="InterPro" id="IPR013762">
    <property type="entry name" value="Integrase-like_cat_sf"/>
</dbReference>
<evidence type="ECO:0000259" key="8">
    <source>
        <dbReference type="PROSITE" id="PS51900"/>
    </source>
</evidence>
<feature type="domain" description="Tyr recombinase" evidence="7">
    <location>
        <begin position="222"/>
        <end position="417"/>
    </location>
</feature>
<accession>A0A975IGK0</accession>
<proteinExistence type="inferred from homology"/>
<feature type="compositionally biased region" description="Basic and acidic residues" evidence="6">
    <location>
        <begin position="13"/>
        <end position="32"/>
    </location>
</feature>
<feature type="domain" description="Core-binding (CB)" evidence="8">
    <location>
        <begin position="116"/>
        <end position="197"/>
    </location>
</feature>
<dbReference type="InterPro" id="IPR050808">
    <property type="entry name" value="Phage_Integrase"/>
</dbReference>
<dbReference type="Pfam" id="PF00589">
    <property type="entry name" value="Phage_integrase"/>
    <property type="match status" value="1"/>
</dbReference>
<dbReference type="GO" id="GO:0015074">
    <property type="term" value="P:DNA integration"/>
    <property type="evidence" value="ECO:0007669"/>
    <property type="project" value="UniProtKB-KW"/>
</dbReference>
<comment type="similarity">
    <text evidence="1">Belongs to the 'phage' integrase family.</text>
</comment>
<protein>
    <submittedName>
        <fullName evidence="9">Integrase arm-type DNA-binding domain-containing protein</fullName>
    </submittedName>
</protein>
<dbReference type="PANTHER" id="PTHR30629">
    <property type="entry name" value="PROPHAGE INTEGRASE"/>
    <property type="match status" value="1"/>
</dbReference>
<dbReference type="InterPro" id="IPR044068">
    <property type="entry name" value="CB"/>
</dbReference>
<dbReference type="PANTHER" id="PTHR30629:SF2">
    <property type="entry name" value="PROPHAGE INTEGRASE INTS-RELATED"/>
    <property type="match status" value="1"/>
</dbReference>
<evidence type="ECO:0000256" key="1">
    <source>
        <dbReference type="ARBA" id="ARBA00008857"/>
    </source>
</evidence>
<evidence type="ECO:0000259" key="7">
    <source>
        <dbReference type="PROSITE" id="PS51898"/>
    </source>
</evidence>
<dbReference type="InterPro" id="IPR053876">
    <property type="entry name" value="Phage_int_M"/>
</dbReference>
<dbReference type="Gene3D" id="1.10.443.10">
    <property type="entry name" value="Intergrase catalytic core"/>
    <property type="match status" value="1"/>
</dbReference>